<protein>
    <submittedName>
        <fullName evidence="1">Uncharacterized protein</fullName>
    </submittedName>
</protein>
<dbReference type="EMBL" id="LHYG01000009">
    <property type="protein sequence ID" value="KXB06249.1"/>
    <property type="molecule type" value="Genomic_DNA"/>
</dbReference>
<accession>A0A133VII3</accession>
<gene>
    <name evidence="1" type="ORF">AKJ53_00935</name>
</gene>
<proteinExistence type="predicted"/>
<keyword evidence="2" id="KW-1185">Reference proteome</keyword>
<evidence type="ECO:0000313" key="1">
    <source>
        <dbReference type="EMBL" id="KXB06249.1"/>
    </source>
</evidence>
<reference evidence="1 2" key="1">
    <citation type="journal article" date="2016" name="Sci. Rep.">
        <title>Metabolic traits of an uncultured archaeal lineage -MSBL1- from brine pools of the Red Sea.</title>
        <authorList>
            <person name="Mwirichia R."/>
            <person name="Alam I."/>
            <person name="Rashid M."/>
            <person name="Vinu M."/>
            <person name="Ba-Alawi W."/>
            <person name="Anthony Kamau A."/>
            <person name="Kamanda Ngugi D."/>
            <person name="Goker M."/>
            <person name="Klenk H.P."/>
            <person name="Bajic V."/>
            <person name="Stingl U."/>
        </authorList>
    </citation>
    <scope>NUCLEOTIDE SEQUENCE [LARGE SCALE GENOMIC DNA]</scope>
    <source>
        <strain evidence="1">SCGC-AAA382F02</strain>
    </source>
</reference>
<evidence type="ECO:0000313" key="2">
    <source>
        <dbReference type="Proteomes" id="UP000070491"/>
    </source>
</evidence>
<dbReference type="Proteomes" id="UP000070491">
    <property type="component" value="Unassembled WGS sequence"/>
</dbReference>
<name>A0A133VII3_9EURY</name>
<organism evidence="1 2">
    <name type="scientific">candidate division MSBL1 archaeon SCGC-AAA382F02</name>
    <dbReference type="NCBI Taxonomy" id="1698282"/>
    <lineage>
        <taxon>Archaea</taxon>
        <taxon>Methanobacteriati</taxon>
        <taxon>Methanobacteriota</taxon>
        <taxon>candidate division MSBL1</taxon>
    </lineage>
</organism>
<sequence>MPGLLRCSINSPATITSKSRSTSKSSAFWQRMSKPFSLSSDTLSESLSIPTTSFATSFIW</sequence>
<comment type="caution">
    <text evidence="1">The sequence shown here is derived from an EMBL/GenBank/DDBJ whole genome shotgun (WGS) entry which is preliminary data.</text>
</comment>
<dbReference type="AlphaFoldDB" id="A0A133VII3"/>